<evidence type="ECO:0000259" key="3">
    <source>
        <dbReference type="Pfam" id="PF05193"/>
    </source>
</evidence>
<dbReference type="PROSITE" id="PS00143">
    <property type="entry name" value="INSULINASE"/>
    <property type="match status" value="1"/>
</dbReference>
<dbReference type="GO" id="GO:0004222">
    <property type="term" value="F:metalloendopeptidase activity"/>
    <property type="evidence" value="ECO:0007669"/>
    <property type="project" value="InterPro"/>
</dbReference>
<dbReference type="GO" id="GO:0006508">
    <property type="term" value="P:proteolysis"/>
    <property type="evidence" value="ECO:0007669"/>
    <property type="project" value="InterPro"/>
</dbReference>
<reference evidence="4" key="1">
    <citation type="submission" date="2020-05" db="EMBL/GenBank/DDBJ databases">
        <authorList>
            <person name="Chiriac C."/>
            <person name="Salcher M."/>
            <person name="Ghai R."/>
            <person name="Kavagutti S V."/>
        </authorList>
    </citation>
    <scope>NUCLEOTIDE SEQUENCE</scope>
</reference>
<proteinExistence type="inferred from homology"/>
<feature type="domain" description="Peptidase M16 N-terminal" evidence="2">
    <location>
        <begin position="34"/>
        <end position="180"/>
    </location>
</feature>
<dbReference type="Gene3D" id="3.30.830.10">
    <property type="entry name" value="Metalloenzyme, LuxS/M16 peptidase-like"/>
    <property type="match status" value="2"/>
</dbReference>
<evidence type="ECO:0000256" key="1">
    <source>
        <dbReference type="ARBA" id="ARBA00007261"/>
    </source>
</evidence>
<dbReference type="PANTHER" id="PTHR11851:SF49">
    <property type="entry name" value="MITOCHONDRIAL-PROCESSING PEPTIDASE SUBUNIT ALPHA"/>
    <property type="match status" value="1"/>
</dbReference>
<name>A0A6J7CR69_9ZZZZ</name>
<dbReference type="PANTHER" id="PTHR11851">
    <property type="entry name" value="METALLOPROTEASE"/>
    <property type="match status" value="1"/>
</dbReference>
<dbReference type="FunFam" id="3.30.830.10:FF:000008">
    <property type="entry name" value="Mitochondrial-processing peptidase subunit beta"/>
    <property type="match status" value="1"/>
</dbReference>
<dbReference type="InterPro" id="IPR007863">
    <property type="entry name" value="Peptidase_M16_C"/>
</dbReference>
<evidence type="ECO:0000259" key="2">
    <source>
        <dbReference type="Pfam" id="PF00675"/>
    </source>
</evidence>
<evidence type="ECO:0000313" key="4">
    <source>
        <dbReference type="EMBL" id="CAB4859455.1"/>
    </source>
</evidence>
<dbReference type="GO" id="GO:0046872">
    <property type="term" value="F:metal ion binding"/>
    <property type="evidence" value="ECO:0007669"/>
    <property type="project" value="InterPro"/>
</dbReference>
<dbReference type="EMBL" id="CAFBLM010000003">
    <property type="protein sequence ID" value="CAB4859455.1"/>
    <property type="molecule type" value="Genomic_DNA"/>
</dbReference>
<accession>A0A6J7CR69</accession>
<dbReference type="SUPFAM" id="SSF63411">
    <property type="entry name" value="LuxS/MPP-like metallohydrolase"/>
    <property type="match status" value="2"/>
</dbReference>
<feature type="domain" description="Peptidase M16 C-terminal" evidence="3">
    <location>
        <begin position="188"/>
        <end position="367"/>
    </location>
</feature>
<dbReference type="Pfam" id="PF05193">
    <property type="entry name" value="Peptidase_M16_C"/>
    <property type="match status" value="1"/>
</dbReference>
<comment type="similarity">
    <text evidence="1">Belongs to the peptidase M16 family.</text>
</comment>
<sequence length="445" mass="48022">MVKRAFEQTPGTTVTLLKGAGGSVRRTVLPGGARVVTEAMPDVRSAAFGVWVGVGSRDETPIQAGASHFLEHLLFKGTDSRTALDISSSIESVGGEMNAFTAKELTCFYARVLDTNLPLAIDVITDMMTSSVVRAADVDGERNVVLEEMAMRDDDPSDLVHDEFASALLGDTPIGRPIIGSLESINSMSRRVVHGYYKRRYLPQDIVFAAAGNLDHATVVRQVKKALAGSGWLDGDALPSQPRPTGSLIKAKAGARLIKRESEQVNVVLGVPSITHDDPRRFAMNVLNAILGGGMSSRLFQEVREKRGLAYSVYSYHQPFADAGIFGVYAGCPPKRFDDVVEICRQQLDEIKLHGVTQDELDRNKGQVRGGTVLSLEDSGSRMSRIGRAELVHGQLKSIDELLASIDAVTRKDVSDLASELLEAPLSIAAVGPFDSVDPLWHAVS</sequence>
<dbReference type="InterPro" id="IPR011249">
    <property type="entry name" value="Metalloenz_LuxS/M16"/>
</dbReference>
<organism evidence="4">
    <name type="scientific">freshwater metagenome</name>
    <dbReference type="NCBI Taxonomy" id="449393"/>
    <lineage>
        <taxon>unclassified sequences</taxon>
        <taxon>metagenomes</taxon>
        <taxon>ecological metagenomes</taxon>
    </lineage>
</organism>
<dbReference type="InterPro" id="IPR011765">
    <property type="entry name" value="Pept_M16_N"/>
</dbReference>
<dbReference type="Pfam" id="PF00675">
    <property type="entry name" value="Peptidase_M16"/>
    <property type="match status" value="1"/>
</dbReference>
<dbReference type="AlphaFoldDB" id="A0A6J7CR69"/>
<dbReference type="InterPro" id="IPR050361">
    <property type="entry name" value="MPP/UQCRC_Complex"/>
</dbReference>
<protein>
    <submittedName>
        <fullName evidence="4">Unannotated protein</fullName>
    </submittedName>
</protein>
<gene>
    <name evidence="4" type="ORF">UFOPK3401_00163</name>
</gene>
<dbReference type="InterPro" id="IPR001431">
    <property type="entry name" value="Pept_M16_Zn_BS"/>
</dbReference>